<comment type="caution">
    <text evidence="2">The sequence shown here is derived from an EMBL/GenBank/DDBJ whole genome shotgun (WGS) entry which is preliminary data.</text>
</comment>
<dbReference type="AlphaFoldDB" id="A0A8S3R1J6"/>
<name>A0A8S3R1J6_MYTED</name>
<reference evidence="2" key="1">
    <citation type="submission" date="2021-03" db="EMBL/GenBank/DDBJ databases">
        <authorList>
            <person name="Bekaert M."/>
        </authorList>
    </citation>
    <scope>NUCLEOTIDE SEQUENCE</scope>
</reference>
<dbReference type="OrthoDB" id="6042816at2759"/>
<feature type="compositionally biased region" description="Polar residues" evidence="1">
    <location>
        <begin position="225"/>
        <end position="235"/>
    </location>
</feature>
<evidence type="ECO:0000256" key="1">
    <source>
        <dbReference type="SAM" id="MobiDB-lite"/>
    </source>
</evidence>
<accession>A0A8S3R1J6</accession>
<feature type="region of interest" description="Disordered" evidence="1">
    <location>
        <begin position="204"/>
        <end position="235"/>
    </location>
</feature>
<keyword evidence="3" id="KW-1185">Reference proteome</keyword>
<sequence>MISEDDANRLLKYDSQSIMVKELLQIFIQRISLNQLRLTLIKTEQTQLLRYLTDSEKMKTVVKILEKATKADKFPTKQGASLTLSRWLILKYKKDEIDLKFKNGLDGKLEEEDLIHLGGGVYITINPEFLTVDIKNFWRPQDASKAVATKRGVALHKFKWERLCYAMDLMIDFVPELNNGDICEFTRDNEMGLLACKECNPIPETDEDHPIPEAENDTLQLPPLLNNQEGNPEIV</sequence>
<proteinExistence type="predicted"/>
<dbReference type="Proteomes" id="UP000683360">
    <property type="component" value="Unassembled WGS sequence"/>
</dbReference>
<dbReference type="EMBL" id="CAJPWZ010000806">
    <property type="protein sequence ID" value="CAG2200962.1"/>
    <property type="molecule type" value="Genomic_DNA"/>
</dbReference>
<protein>
    <submittedName>
        <fullName evidence="2">Uncharacterized protein</fullName>
    </submittedName>
</protein>
<gene>
    <name evidence="2" type="ORF">MEDL_15600</name>
</gene>
<evidence type="ECO:0000313" key="2">
    <source>
        <dbReference type="EMBL" id="CAG2200962.1"/>
    </source>
</evidence>
<evidence type="ECO:0000313" key="3">
    <source>
        <dbReference type="Proteomes" id="UP000683360"/>
    </source>
</evidence>
<organism evidence="2 3">
    <name type="scientific">Mytilus edulis</name>
    <name type="common">Blue mussel</name>
    <dbReference type="NCBI Taxonomy" id="6550"/>
    <lineage>
        <taxon>Eukaryota</taxon>
        <taxon>Metazoa</taxon>
        <taxon>Spiralia</taxon>
        <taxon>Lophotrochozoa</taxon>
        <taxon>Mollusca</taxon>
        <taxon>Bivalvia</taxon>
        <taxon>Autobranchia</taxon>
        <taxon>Pteriomorphia</taxon>
        <taxon>Mytilida</taxon>
        <taxon>Mytiloidea</taxon>
        <taxon>Mytilidae</taxon>
        <taxon>Mytilinae</taxon>
        <taxon>Mytilus</taxon>
    </lineage>
</organism>